<dbReference type="eggNOG" id="KOG2533">
    <property type="taxonomic scope" value="Eukaryota"/>
</dbReference>
<feature type="transmembrane region" description="Helical" evidence="7">
    <location>
        <begin position="361"/>
        <end position="381"/>
    </location>
</feature>
<dbReference type="PROSITE" id="PS50850">
    <property type="entry name" value="MFS"/>
    <property type="match status" value="1"/>
</dbReference>
<feature type="transmembrane region" description="Helical" evidence="7">
    <location>
        <begin position="422"/>
        <end position="444"/>
    </location>
</feature>
<feature type="transmembrane region" description="Helical" evidence="7">
    <location>
        <begin position="57"/>
        <end position="74"/>
    </location>
</feature>
<evidence type="ECO:0000256" key="2">
    <source>
        <dbReference type="ARBA" id="ARBA00022448"/>
    </source>
</evidence>
<proteinExistence type="predicted"/>
<dbReference type="HOGENOM" id="CLU_001265_0_1_1"/>
<feature type="region of interest" description="Disordered" evidence="6">
    <location>
        <begin position="1"/>
        <end position="27"/>
    </location>
</feature>
<feature type="transmembrane region" description="Helical" evidence="7">
    <location>
        <begin position="188"/>
        <end position="208"/>
    </location>
</feature>
<organism evidence="9 10">
    <name type="scientific">Cyphellophora europaea (strain CBS 101466)</name>
    <name type="common">Phialophora europaea</name>
    <dbReference type="NCBI Taxonomy" id="1220924"/>
    <lineage>
        <taxon>Eukaryota</taxon>
        <taxon>Fungi</taxon>
        <taxon>Dikarya</taxon>
        <taxon>Ascomycota</taxon>
        <taxon>Pezizomycotina</taxon>
        <taxon>Eurotiomycetes</taxon>
        <taxon>Chaetothyriomycetidae</taxon>
        <taxon>Chaetothyriales</taxon>
        <taxon>Cyphellophoraceae</taxon>
        <taxon>Cyphellophora</taxon>
    </lineage>
</organism>
<keyword evidence="5 7" id="KW-0472">Membrane</keyword>
<protein>
    <recommendedName>
        <fullName evidence="8">Major facilitator superfamily (MFS) profile domain-containing protein</fullName>
    </recommendedName>
</protein>
<keyword evidence="3 7" id="KW-0812">Transmembrane</keyword>
<evidence type="ECO:0000256" key="3">
    <source>
        <dbReference type="ARBA" id="ARBA00022692"/>
    </source>
</evidence>
<feature type="transmembrane region" description="Helical" evidence="7">
    <location>
        <begin position="153"/>
        <end position="176"/>
    </location>
</feature>
<feature type="transmembrane region" description="Helical" evidence="7">
    <location>
        <begin position="332"/>
        <end position="352"/>
    </location>
</feature>
<dbReference type="GO" id="GO:0016020">
    <property type="term" value="C:membrane"/>
    <property type="evidence" value="ECO:0007669"/>
    <property type="project" value="UniProtKB-SubCell"/>
</dbReference>
<comment type="subcellular location">
    <subcellularLocation>
        <location evidence="1">Membrane</location>
        <topology evidence="1">Multi-pass membrane protein</topology>
    </subcellularLocation>
</comment>
<dbReference type="PANTHER" id="PTHR43791:SF18">
    <property type="entry name" value="NICOTINIC ACID TRANSPORTER TNA1, PUTATIVE (AFU_ORTHOLOGUE AFUA_3G03820)-RELATED"/>
    <property type="match status" value="1"/>
</dbReference>
<feature type="transmembrane region" description="Helical" evidence="7">
    <location>
        <begin position="450"/>
        <end position="471"/>
    </location>
</feature>
<dbReference type="InterPro" id="IPR020846">
    <property type="entry name" value="MFS_dom"/>
</dbReference>
<accession>W2SFN5</accession>
<evidence type="ECO:0000256" key="5">
    <source>
        <dbReference type="ARBA" id="ARBA00023136"/>
    </source>
</evidence>
<feature type="transmembrane region" description="Helical" evidence="7">
    <location>
        <begin position="293"/>
        <end position="312"/>
    </location>
</feature>
<feature type="transmembrane region" description="Helical" evidence="7">
    <location>
        <begin position="387"/>
        <end position="410"/>
    </location>
</feature>
<dbReference type="InterPro" id="IPR036259">
    <property type="entry name" value="MFS_trans_sf"/>
</dbReference>
<evidence type="ECO:0000259" key="8">
    <source>
        <dbReference type="PROSITE" id="PS50850"/>
    </source>
</evidence>
<dbReference type="FunFam" id="1.20.1250.20:FF:000013">
    <property type="entry name" value="MFS general substrate transporter"/>
    <property type="match status" value="1"/>
</dbReference>
<keyword evidence="10" id="KW-1185">Reference proteome</keyword>
<dbReference type="SUPFAM" id="SSF103473">
    <property type="entry name" value="MFS general substrate transporter"/>
    <property type="match status" value="1"/>
</dbReference>
<feature type="transmembrane region" description="Helical" evidence="7">
    <location>
        <begin position="126"/>
        <end position="147"/>
    </location>
</feature>
<dbReference type="RefSeq" id="XP_008711426.1">
    <property type="nucleotide sequence ID" value="XM_008713204.1"/>
</dbReference>
<evidence type="ECO:0000313" key="9">
    <source>
        <dbReference type="EMBL" id="ETN46714.1"/>
    </source>
</evidence>
<dbReference type="OrthoDB" id="2962993at2759"/>
<dbReference type="VEuPathDB" id="FungiDB:HMPREF1541_00903"/>
<evidence type="ECO:0000313" key="10">
    <source>
        <dbReference type="Proteomes" id="UP000030752"/>
    </source>
</evidence>
<dbReference type="Gene3D" id="1.20.1250.20">
    <property type="entry name" value="MFS general substrate transporter like domains"/>
    <property type="match status" value="2"/>
</dbReference>
<evidence type="ECO:0000256" key="7">
    <source>
        <dbReference type="SAM" id="Phobius"/>
    </source>
</evidence>
<dbReference type="GeneID" id="19968242"/>
<keyword evidence="2" id="KW-0813">Transport</keyword>
<name>W2SFN5_CYPE1</name>
<dbReference type="Pfam" id="PF07690">
    <property type="entry name" value="MFS_1"/>
    <property type="match status" value="1"/>
</dbReference>
<evidence type="ECO:0000256" key="1">
    <source>
        <dbReference type="ARBA" id="ARBA00004141"/>
    </source>
</evidence>
<evidence type="ECO:0000256" key="6">
    <source>
        <dbReference type="SAM" id="MobiDB-lite"/>
    </source>
</evidence>
<sequence>MAEKAQTTHDAEARRDGSESPHFDEKGDLQTVDAGLSADQVVAEYDEKETQRIMRKIDYRLIPLLAVLYLLAYIDRSNLGNAKIAGMEEDLNLINMRYNTALTVFFVPYALLEVPSNIVLKMLRPSIWISILCFCWGLVMTLMGLVTTYGGLVVARFFLGVAEAGFFPAATFLLTIWYQRYEVQRRMAVFYAAASLSGAFSGLLAFAIEKMDGIQGLAGWKWIFILEGLAPVAVSFSLYFLLPDKPETAKFLTKREREFVINRIALYTGSGHGRTTNSDKVEWKYIKAAFSDWKVWAAIVPFWACSIGTYGFTATVPTIVKAMGYSSANAQLMTVPIYVAGMVATVIVAWWSDHAQQRTPFIMGGFSIAVVGFIGELAIPHPKLPGVTYFFLFLVAIGLYCPFVCVVTLVGNNLAPSSKRAVGMALLISVGNLGGICGSNIFFTSDAPKYPTGFGFCLAICAAGIIAAFVLRKAYQRQNKRRDDILAAEGEEGLKAKYTDEELLSMGDKSPFFRYTL</sequence>
<dbReference type="FunFam" id="1.20.1250.20:FF:000034">
    <property type="entry name" value="MFS general substrate transporter"/>
    <property type="match status" value="1"/>
</dbReference>
<gene>
    <name evidence="9" type="ORF">HMPREF1541_00903</name>
</gene>
<feature type="transmembrane region" description="Helical" evidence="7">
    <location>
        <begin position="94"/>
        <end position="114"/>
    </location>
</feature>
<dbReference type="Proteomes" id="UP000030752">
    <property type="component" value="Unassembled WGS sequence"/>
</dbReference>
<dbReference type="AlphaFoldDB" id="W2SFN5"/>
<keyword evidence="4 7" id="KW-1133">Transmembrane helix</keyword>
<evidence type="ECO:0000256" key="4">
    <source>
        <dbReference type="ARBA" id="ARBA00022989"/>
    </source>
</evidence>
<dbReference type="InterPro" id="IPR011701">
    <property type="entry name" value="MFS"/>
</dbReference>
<dbReference type="InParanoid" id="W2SFN5"/>
<feature type="domain" description="Major facilitator superfamily (MFS) profile" evidence="8">
    <location>
        <begin position="61"/>
        <end position="476"/>
    </location>
</feature>
<dbReference type="GO" id="GO:0022857">
    <property type="term" value="F:transmembrane transporter activity"/>
    <property type="evidence" value="ECO:0007669"/>
    <property type="project" value="InterPro"/>
</dbReference>
<reference evidence="9 10" key="1">
    <citation type="submission" date="2013-03" db="EMBL/GenBank/DDBJ databases">
        <title>The Genome Sequence of Phialophora europaea CBS 101466.</title>
        <authorList>
            <consortium name="The Broad Institute Genomics Platform"/>
            <person name="Cuomo C."/>
            <person name="de Hoog S."/>
            <person name="Gorbushina A."/>
            <person name="Walker B."/>
            <person name="Young S.K."/>
            <person name="Zeng Q."/>
            <person name="Gargeya S."/>
            <person name="Fitzgerald M."/>
            <person name="Haas B."/>
            <person name="Abouelleil A."/>
            <person name="Allen A.W."/>
            <person name="Alvarado L."/>
            <person name="Arachchi H.M."/>
            <person name="Berlin A.M."/>
            <person name="Chapman S.B."/>
            <person name="Gainer-Dewar J."/>
            <person name="Goldberg J."/>
            <person name="Griggs A."/>
            <person name="Gujja S."/>
            <person name="Hansen M."/>
            <person name="Howarth C."/>
            <person name="Imamovic A."/>
            <person name="Ireland A."/>
            <person name="Larimer J."/>
            <person name="McCowan C."/>
            <person name="Murphy C."/>
            <person name="Pearson M."/>
            <person name="Poon T.W."/>
            <person name="Priest M."/>
            <person name="Roberts A."/>
            <person name="Saif S."/>
            <person name="Shea T."/>
            <person name="Sisk P."/>
            <person name="Sykes S."/>
            <person name="Wortman J."/>
            <person name="Nusbaum C."/>
            <person name="Birren B."/>
        </authorList>
    </citation>
    <scope>NUCLEOTIDE SEQUENCE [LARGE SCALE GENOMIC DNA]</scope>
    <source>
        <strain evidence="9 10">CBS 101466</strain>
    </source>
</reference>
<dbReference type="PANTHER" id="PTHR43791">
    <property type="entry name" value="PERMEASE-RELATED"/>
    <property type="match status" value="1"/>
</dbReference>
<dbReference type="EMBL" id="KB822711">
    <property type="protein sequence ID" value="ETN46714.1"/>
    <property type="molecule type" value="Genomic_DNA"/>
</dbReference>
<feature type="transmembrane region" description="Helical" evidence="7">
    <location>
        <begin position="220"/>
        <end position="242"/>
    </location>
</feature>